<dbReference type="Proteomes" id="UP001150942">
    <property type="component" value="Unassembled WGS sequence"/>
</dbReference>
<sequence>MAGCQTSGSDTTLLGASACPIEKEYEWVSLWVSYASSTHKDTKIAEGESVVIGNILIPKAATVKNPTS</sequence>
<dbReference type="AlphaFoldDB" id="A0A9W9JJH6"/>
<reference evidence="1" key="1">
    <citation type="submission" date="2022-11" db="EMBL/GenBank/DDBJ databases">
        <authorList>
            <person name="Petersen C."/>
        </authorList>
    </citation>
    <scope>NUCLEOTIDE SEQUENCE</scope>
    <source>
        <strain evidence="1">IBT 20477</strain>
    </source>
</reference>
<protein>
    <submittedName>
        <fullName evidence="1">Uncharacterized protein</fullName>
    </submittedName>
</protein>
<evidence type="ECO:0000313" key="2">
    <source>
        <dbReference type="Proteomes" id="UP001150942"/>
    </source>
</evidence>
<dbReference type="EMBL" id="JAPQKQ010000005">
    <property type="protein sequence ID" value="KAJ5197127.1"/>
    <property type="molecule type" value="Genomic_DNA"/>
</dbReference>
<name>A0A9W9JJH6_9EURO</name>
<proteinExistence type="predicted"/>
<comment type="caution">
    <text evidence="1">The sequence shown here is derived from an EMBL/GenBank/DDBJ whole genome shotgun (WGS) entry which is preliminary data.</text>
</comment>
<gene>
    <name evidence="1" type="ORF">N7449_007606</name>
</gene>
<dbReference type="OrthoDB" id="10458477at2759"/>
<reference evidence="1" key="2">
    <citation type="journal article" date="2023" name="IMA Fungus">
        <title>Comparative genomic study of the Penicillium genus elucidates a diverse pangenome and 15 lateral gene transfer events.</title>
        <authorList>
            <person name="Petersen C."/>
            <person name="Sorensen T."/>
            <person name="Nielsen M.R."/>
            <person name="Sondergaard T.E."/>
            <person name="Sorensen J.L."/>
            <person name="Fitzpatrick D.A."/>
            <person name="Frisvad J.C."/>
            <person name="Nielsen K.L."/>
        </authorList>
    </citation>
    <scope>NUCLEOTIDE SEQUENCE</scope>
    <source>
        <strain evidence="1">IBT 20477</strain>
    </source>
</reference>
<evidence type="ECO:0000313" key="1">
    <source>
        <dbReference type="EMBL" id="KAJ5197127.1"/>
    </source>
</evidence>
<keyword evidence="2" id="KW-1185">Reference proteome</keyword>
<accession>A0A9W9JJH6</accession>
<organism evidence="1 2">
    <name type="scientific">Penicillium cf. viridicatum</name>
    <dbReference type="NCBI Taxonomy" id="2972119"/>
    <lineage>
        <taxon>Eukaryota</taxon>
        <taxon>Fungi</taxon>
        <taxon>Dikarya</taxon>
        <taxon>Ascomycota</taxon>
        <taxon>Pezizomycotina</taxon>
        <taxon>Eurotiomycetes</taxon>
        <taxon>Eurotiomycetidae</taxon>
        <taxon>Eurotiales</taxon>
        <taxon>Aspergillaceae</taxon>
        <taxon>Penicillium</taxon>
    </lineage>
</organism>